<dbReference type="AlphaFoldDB" id="A0A834MKV3"/>
<sequence length="102" mass="11725">MEEQGLEWLQQDGATVHTARSTIQLLNDVFPRRLISRNGDFAWPAKSPDLTAPDFFLRDNIRHEIEEILPQMLQDVMENDLKTPESCIGNHGHHSTDIIFQS</sequence>
<dbReference type="InterPro" id="IPR036397">
    <property type="entry name" value="RNaseH_sf"/>
</dbReference>
<gene>
    <name evidence="1" type="ORF">GWI33_003315</name>
</gene>
<keyword evidence="2" id="KW-1185">Reference proteome</keyword>
<reference evidence="1" key="1">
    <citation type="submission" date="2020-08" db="EMBL/GenBank/DDBJ databases">
        <title>Genome sequencing and assembly of the red palm weevil Rhynchophorus ferrugineus.</title>
        <authorList>
            <person name="Dias G.B."/>
            <person name="Bergman C.M."/>
            <person name="Manee M."/>
        </authorList>
    </citation>
    <scope>NUCLEOTIDE SEQUENCE</scope>
    <source>
        <strain evidence="1">AA-2017</strain>
        <tissue evidence="1">Whole larva</tissue>
    </source>
</reference>
<organism evidence="1 2">
    <name type="scientific">Rhynchophorus ferrugineus</name>
    <name type="common">Red palm weevil</name>
    <name type="synonym">Curculio ferrugineus</name>
    <dbReference type="NCBI Taxonomy" id="354439"/>
    <lineage>
        <taxon>Eukaryota</taxon>
        <taxon>Metazoa</taxon>
        <taxon>Ecdysozoa</taxon>
        <taxon>Arthropoda</taxon>
        <taxon>Hexapoda</taxon>
        <taxon>Insecta</taxon>
        <taxon>Pterygota</taxon>
        <taxon>Neoptera</taxon>
        <taxon>Endopterygota</taxon>
        <taxon>Coleoptera</taxon>
        <taxon>Polyphaga</taxon>
        <taxon>Cucujiformia</taxon>
        <taxon>Curculionidae</taxon>
        <taxon>Dryophthorinae</taxon>
        <taxon>Rhynchophorus</taxon>
    </lineage>
</organism>
<dbReference type="PANTHER" id="PTHR47326:SF1">
    <property type="entry name" value="HTH PSQ-TYPE DOMAIN-CONTAINING PROTEIN"/>
    <property type="match status" value="1"/>
</dbReference>
<evidence type="ECO:0000313" key="2">
    <source>
        <dbReference type="Proteomes" id="UP000625711"/>
    </source>
</evidence>
<comment type="caution">
    <text evidence="1">The sequence shown here is derived from an EMBL/GenBank/DDBJ whole genome shotgun (WGS) entry which is preliminary data.</text>
</comment>
<proteinExistence type="predicted"/>
<dbReference type="EMBL" id="JAACXV010000195">
    <property type="protein sequence ID" value="KAF7282074.1"/>
    <property type="molecule type" value="Genomic_DNA"/>
</dbReference>
<name>A0A834MKV3_RHYFE</name>
<accession>A0A834MKV3</accession>
<dbReference type="Proteomes" id="UP000625711">
    <property type="component" value="Unassembled WGS sequence"/>
</dbReference>
<evidence type="ECO:0000313" key="1">
    <source>
        <dbReference type="EMBL" id="KAF7282074.1"/>
    </source>
</evidence>
<dbReference type="Gene3D" id="3.30.420.10">
    <property type="entry name" value="Ribonuclease H-like superfamily/Ribonuclease H"/>
    <property type="match status" value="1"/>
</dbReference>
<protein>
    <submittedName>
        <fullName evidence="1">Uncharacterized protein</fullName>
    </submittedName>
</protein>
<dbReference type="GO" id="GO:0003676">
    <property type="term" value="F:nucleic acid binding"/>
    <property type="evidence" value="ECO:0007669"/>
    <property type="project" value="InterPro"/>
</dbReference>
<dbReference type="OrthoDB" id="8122262at2759"/>
<dbReference type="PANTHER" id="PTHR47326">
    <property type="entry name" value="TRANSPOSABLE ELEMENT TC3 TRANSPOSASE-LIKE PROTEIN"/>
    <property type="match status" value="1"/>
</dbReference>